<keyword evidence="7 8" id="KW-0520">NAD</keyword>
<evidence type="ECO:0000256" key="9">
    <source>
        <dbReference type="SAM" id="MobiDB-lite"/>
    </source>
</evidence>
<dbReference type="GO" id="GO:0030964">
    <property type="term" value="C:NADH dehydrogenase complex"/>
    <property type="evidence" value="ECO:0007669"/>
    <property type="project" value="TreeGrafter"/>
</dbReference>
<dbReference type="RefSeq" id="WP_132128888.1">
    <property type="nucleotide sequence ID" value="NZ_CP042432.1"/>
</dbReference>
<dbReference type="EC" id="7.1.1.-" evidence="7"/>
<organism evidence="10 11">
    <name type="scientific">Anseongella ginsenosidimutans</name>
    <dbReference type="NCBI Taxonomy" id="496056"/>
    <lineage>
        <taxon>Bacteria</taxon>
        <taxon>Pseudomonadati</taxon>
        <taxon>Bacteroidota</taxon>
        <taxon>Sphingobacteriia</taxon>
        <taxon>Sphingobacteriales</taxon>
        <taxon>Sphingobacteriaceae</taxon>
        <taxon>Anseongella</taxon>
    </lineage>
</organism>
<keyword evidence="4 7" id="KW-0812">Transmembrane</keyword>
<evidence type="ECO:0000313" key="11">
    <source>
        <dbReference type="Proteomes" id="UP000295807"/>
    </source>
</evidence>
<reference evidence="10 11" key="1">
    <citation type="submission" date="2019-03" db="EMBL/GenBank/DDBJ databases">
        <title>Genomic Encyclopedia of Type Strains, Phase IV (KMG-IV): sequencing the most valuable type-strain genomes for metagenomic binning, comparative biology and taxonomic classification.</title>
        <authorList>
            <person name="Goeker M."/>
        </authorList>
    </citation>
    <scope>NUCLEOTIDE SEQUENCE [LARGE SCALE GENOMIC DNA]</scope>
    <source>
        <strain evidence="10 11">DSM 21100</strain>
    </source>
</reference>
<dbReference type="GO" id="GO:0050136">
    <property type="term" value="F:NADH dehydrogenase (quinone) (non-electrogenic) activity"/>
    <property type="evidence" value="ECO:0007669"/>
    <property type="project" value="UniProtKB-UniRule"/>
</dbReference>
<dbReference type="PANTHER" id="PTHR11058">
    <property type="entry name" value="NADH-UBIQUINONE OXIDOREDUCTASE CHAIN 3"/>
    <property type="match status" value="1"/>
</dbReference>
<keyword evidence="3 7" id="KW-0813">Transport</keyword>
<keyword evidence="7" id="KW-1003">Cell membrane</keyword>
<evidence type="ECO:0000256" key="1">
    <source>
        <dbReference type="ARBA" id="ARBA00004141"/>
    </source>
</evidence>
<feature type="region of interest" description="Disordered" evidence="9">
    <location>
        <begin position="179"/>
        <end position="202"/>
    </location>
</feature>
<accession>A0A4R3KTF6</accession>
<evidence type="ECO:0000256" key="8">
    <source>
        <dbReference type="RuleBase" id="RU003639"/>
    </source>
</evidence>
<comment type="subcellular location">
    <subcellularLocation>
        <location evidence="7 8">Cell membrane</location>
        <topology evidence="7 8">Multi-pass membrane protein</topology>
    </subcellularLocation>
    <subcellularLocation>
        <location evidence="1">Membrane</location>
        <topology evidence="1">Multi-pass membrane protein</topology>
    </subcellularLocation>
</comment>
<evidence type="ECO:0000313" key="10">
    <source>
        <dbReference type="EMBL" id="TCS87801.1"/>
    </source>
</evidence>
<dbReference type="InterPro" id="IPR023043">
    <property type="entry name" value="NAD(P)H_OxRDtase_bac/plastid"/>
</dbReference>
<dbReference type="InterPro" id="IPR038430">
    <property type="entry name" value="NDAH_ubi_oxred_su3_sf"/>
</dbReference>
<dbReference type="PANTHER" id="PTHR11058:SF9">
    <property type="entry name" value="NADH-UBIQUINONE OXIDOREDUCTASE CHAIN 3"/>
    <property type="match status" value="1"/>
</dbReference>
<dbReference type="InterPro" id="IPR000440">
    <property type="entry name" value="NADH_UbQ/plastoQ_OxRdtase_su3"/>
</dbReference>
<name>A0A4R3KTF6_9SPHI</name>
<proteinExistence type="inferred from homology"/>
<dbReference type="EMBL" id="SMAD01000004">
    <property type="protein sequence ID" value="TCS87801.1"/>
    <property type="molecule type" value="Genomic_DNA"/>
</dbReference>
<comment type="subunit">
    <text evidence="7">NDH-1 is composed of 14 different subunits. Subunits NuoA, H, J, K, L, M, N constitute the membrane sector of the complex.</text>
</comment>
<evidence type="ECO:0000256" key="5">
    <source>
        <dbReference type="ARBA" id="ARBA00022989"/>
    </source>
</evidence>
<protein>
    <recommendedName>
        <fullName evidence="7">NADH-quinone oxidoreductase subunit A</fullName>
        <ecNumber evidence="7">7.1.1.-</ecNumber>
    </recommendedName>
    <alternativeName>
        <fullName evidence="7">NADH dehydrogenase I subunit A</fullName>
    </alternativeName>
    <alternativeName>
        <fullName evidence="7">NDH-1 subunit A</fullName>
    </alternativeName>
    <alternativeName>
        <fullName evidence="7">NUO1</fullName>
    </alternativeName>
</protein>
<dbReference type="Pfam" id="PF00507">
    <property type="entry name" value="Oxidored_q4"/>
    <property type="match status" value="1"/>
</dbReference>
<keyword evidence="6 7" id="KW-0472">Membrane</keyword>
<feature type="transmembrane region" description="Helical" evidence="7">
    <location>
        <begin position="15"/>
        <end position="36"/>
    </location>
</feature>
<dbReference type="GO" id="GO:0048038">
    <property type="term" value="F:quinone binding"/>
    <property type="evidence" value="ECO:0007669"/>
    <property type="project" value="UniProtKB-KW"/>
</dbReference>
<gene>
    <name evidence="7" type="primary">nuoA</name>
    <name evidence="10" type="ORF">EDD80_104151</name>
</gene>
<comment type="similarity">
    <text evidence="2 7 8">Belongs to the complex I subunit 3 family.</text>
</comment>
<evidence type="ECO:0000256" key="6">
    <source>
        <dbReference type="ARBA" id="ARBA00023136"/>
    </source>
</evidence>
<dbReference type="OrthoDB" id="9791970at2"/>
<keyword evidence="7 8" id="KW-0874">Quinone</keyword>
<feature type="transmembrane region" description="Helical" evidence="7">
    <location>
        <begin position="102"/>
        <end position="127"/>
    </location>
</feature>
<keyword evidence="7" id="KW-1278">Translocase</keyword>
<evidence type="ECO:0000256" key="2">
    <source>
        <dbReference type="ARBA" id="ARBA00008472"/>
    </source>
</evidence>
<keyword evidence="5 7" id="KW-1133">Transmembrane helix</keyword>
<dbReference type="GO" id="GO:0008137">
    <property type="term" value="F:NADH dehydrogenase (ubiquinone) activity"/>
    <property type="evidence" value="ECO:0007669"/>
    <property type="project" value="InterPro"/>
</dbReference>
<dbReference type="AlphaFoldDB" id="A0A4R3KTF6"/>
<evidence type="ECO:0000256" key="7">
    <source>
        <dbReference type="HAMAP-Rule" id="MF_01394"/>
    </source>
</evidence>
<comment type="function">
    <text evidence="7">NDH-1 shuttles electrons from NADH, via FMN and iron-sulfur (Fe-S) centers, to quinones in the respiratory chain. The immediate electron acceptor for the enzyme in this species is believed to be a menaquinone. Couples the redox reaction to proton translocation (for every two electrons transferred, four hydrogen ions are translocated across the cytoplasmic membrane), and thus conserves the redox energy in a proton gradient.</text>
</comment>
<dbReference type="Proteomes" id="UP000295807">
    <property type="component" value="Unassembled WGS sequence"/>
</dbReference>
<sequence length="202" mass="22560">MVEATINQLSEFGKIAVFLILGTLFVMIAYGISYLLSKSKPSPGKLSTYECGEEPEGNSRIQFNNRFYVIALVFLLFDVEIVFLFPWSAVFAQEKIMETVPVWGWFSFIEMIVFVCVLLIGLVYVWMKGDLSWIRPRQLIPFADSKIPVDLYTAINAEKFAVQAFSPTTKKDVAAAVAPAASAPSPPPPKPVFKPRILKKGN</sequence>
<evidence type="ECO:0000256" key="3">
    <source>
        <dbReference type="ARBA" id="ARBA00022448"/>
    </source>
</evidence>
<evidence type="ECO:0000256" key="4">
    <source>
        <dbReference type="ARBA" id="ARBA00022692"/>
    </source>
</evidence>
<dbReference type="Gene3D" id="1.20.58.1610">
    <property type="entry name" value="NADH:ubiquinone/plastoquinone oxidoreductase, chain 3"/>
    <property type="match status" value="1"/>
</dbReference>
<comment type="catalytic activity">
    <reaction evidence="7 8">
        <text>a quinone + NADH + 5 H(+)(in) = a quinol + NAD(+) + 4 H(+)(out)</text>
        <dbReference type="Rhea" id="RHEA:57888"/>
        <dbReference type="ChEBI" id="CHEBI:15378"/>
        <dbReference type="ChEBI" id="CHEBI:24646"/>
        <dbReference type="ChEBI" id="CHEBI:57540"/>
        <dbReference type="ChEBI" id="CHEBI:57945"/>
        <dbReference type="ChEBI" id="CHEBI:132124"/>
    </reaction>
</comment>
<dbReference type="HAMAP" id="MF_01394">
    <property type="entry name" value="NDH1_NuoA"/>
    <property type="match status" value="1"/>
</dbReference>
<feature type="transmembrane region" description="Helical" evidence="7">
    <location>
        <begin position="67"/>
        <end position="90"/>
    </location>
</feature>
<dbReference type="GO" id="GO:0005886">
    <property type="term" value="C:plasma membrane"/>
    <property type="evidence" value="ECO:0007669"/>
    <property type="project" value="UniProtKB-SubCell"/>
</dbReference>
<keyword evidence="11" id="KW-1185">Reference proteome</keyword>
<comment type="caution">
    <text evidence="10">The sequence shown here is derived from an EMBL/GenBank/DDBJ whole genome shotgun (WGS) entry which is preliminary data.</text>
</comment>